<comment type="caution">
    <text evidence="2">The sequence shown here is derived from an EMBL/GenBank/DDBJ whole genome shotgun (WGS) entry which is preliminary data.</text>
</comment>
<evidence type="ECO:0000313" key="2">
    <source>
        <dbReference type="EMBL" id="MBB6477757.1"/>
    </source>
</evidence>
<keyword evidence="3" id="KW-1185">Reference proteome</keyword>
<dbReference type="Proteomes" id="UP000591941">
    <property type="component" value="Unassembled WGS sequence"/>
</dbReference>
<name>A0A841R3N4_9FIRM</name>
<feature type="chain" id="PRO_5038889383" evidence="1">
    <location>
        <begin position="21"/>
        <end position="510"/>
    </location>
</feature>
<organism evidence="2 3">
    <name type="scientific">Negativicoccus succinicivorans</name>
    <dbReference type="NCBI Taxonomy" id="620903"/>
    <lineage>
        <taxon>Bacteria</taxon>
        <taxon>Bacillati</taxon>
        <taxon>Bacillota</taxon>
        <taxon>Negativicutes</taxon>
        <taxon>Veillonellales</taxon>
        <taxon>Veillonellaceae</taxon>
        <taxon>Negativicoccus</taxon>
    </lineage>
</organism>
<sequence length="510" mass="55910">MRKTALALTVLAAIGASAMATNYYDVDMYYLRDQSKTLTVEDKQHTGDLAVPYLGRGVSEGAVDQAVADIQNFLNQKYGEGQYFVYTDKDVSDHHMNIYVTKDANQVPAQPAPAQPTVAPAPTEPAAVPASTVLADGGIVLQLTDFTKEMAAADREQITAILGNYTYGDSAANLAERAEDAVEHYLGQKYGEDFYDVDVKKLEDGAYDVQIKADDHYKSPGAAVAPAQSNVAPATASIVLQLTDFTKEMAAADREQITAILGNYTYGDSAANLAKRAEDAVEHYLDQKYGNDFYDVDVKKLENGAYDVQIKADDHYKSPGAAVAPAQPTAPAAAFVYELTDFTSQMTDTDRNNITHILNQYVAGDTAANLVEKARNEVQHYLNQTYGEETYKAAVNRLETNAYRMEIRMGSSFIERQVAAEQPAAVKDHTVLELMDYTKALPAEDRAAITEILGKYTYGATPDSLSDQAENAVEYYLDQKYGEDVYDVDRVSLGENAFRIEVKADKNYGK</sequence>
<dbReference type="RefSeq" id="WP_159822720.1">
    <property type="nucleotide sequence ID" value="NZ_CABWNB010000002.1"/>
</dbReference>
<gene>
    <name evidence="2" type="ORF">HNR45_000790</name>
</gene>
<proteinExistence type="predicted"/>
<dbReference type="EMBL" id="JACHHI010000003">
    <property type="protein sequence ID" value="MBB6477757.1"/>
    <property type="molecule type" value="Genomic_DNA"/>
</dbReference>
<evidence type="ECO:0000313" key="3">
    <source>
        <dbReference type="Proteomes" id="UP000591941"/>
    </source>
</evidence>
<protein>
    <submittedName>
        <fullName evidence="2">Phosphopantothenate synthetase/uncharacterized protein (DUF2249 family)</fullName>
    </submittedName>
</protein>
<feature type="signal peptide" evidence="1">
    <location>
        <begin position="1"/>
        <end position="20"/>
    </location>
</feature>
<keyword evidence="1" id="KW-0732">Signal</keyword>
<dbReference type="GeneID" id="93486067"/>
<accession>A0A841R3N4</accession>
<dbReference type="AlphaFoldDB" id="A0A841R3N4"/>
<evidence type="ECO:0000256" key="1">
    <source>
        <dbReference type="SAM" id="SignalP"/>
    </source>
</evidence>
<reference evidence="2 3" key="1">
    <citation type="submission" date="2020-08" db="EMBL/GenBank/DDBJ databases">
        <title>Genomic Encyclopedia of Type Strains, Phase IV (KMG-IV): sequencing the most valuable type-strain genomes for metagenomic binning, comparative biology and taxonomic classification.</title>
        <authorList>
            <person name="Goeker M."/>
        </authorList>
    </citation>
    <scope>NUCLEOTIDE SEQUENCE [LARGE SCALE GENOMIC DNA]</scope>
    <source>
        <strain evidence="2 3">DSM 21255</strain>
    </source>
</reference>